<name>A0A8S5UBE5_9CAUD</name>
<reference evidence="1" key="1">
    <citation type="journal article" date="2021" name="Proc. Natl. Acad. Sci. U.S.A.">
        <title>A Catalog of Tens of Thousands of Viruses from Human Metagenomes Reveals Hidden Associations with Chronic Diseases.</title>
        <authorList>
            <person name="Tisza M.J."/>
            <person name="Buck C.B."/>
        </authorList>
    </citation>
    <scope>NUCLEOTIDE SEQUENCE</scope>
    <source>
        <strain evidence="1">CtZkC8</strain>
    </source>
</reference>
<proteinExistence type="predicted"/>
<organism evidence="1">
    <name type="scientific">Podoviridae sp. ctZkC8</name>
    <dbReference type="NCBI Taxonomy" id="2825259"/>
    <lineage>
        <taxon>Viruses</taxon>
        <taxon>Duplodnaviria</taxon>
        <taxon>Heunggongvirae</taxon>
        <taxon>Uroviricota</taxon>
        <taxon>Caudoviricetes</taxon>
    </lineage>
</organism>
<evidence type="ECO:0000313" key="1">
    <source>
        <dbReference type="EMBL" id="DAF91788.1"/>
    </source>
</evidence>
<accession>A0A8S5UBE5</accession>
<sequence length="82" mass="9424">MYIVLWYRLELAIARDKGKVINMDITQIPKSMNITPDRWMHYLSSVGVNFINPYEEGWNVPGREGGKSATFNQITSLDLTMS</sequence>
<dbReference type="EMBL" id="BK016062">
    <property type="protein sequence ID" value="DAF91788.1"/>
    <property type="molecule type" value="Genomic_DNA"/>
</dbReference>
<protein>
    <submittedName>
        <fullName evidence="1">Portal protein</fullName>
    </submittedName>
</protein>